<proteinExistence type="predicted"/>
<evidence type="ECO:0000313" key="1">
    <source>
        <dbReference type="EMBL" id="KAL0149160.1"/>
    </source>
</evidence>
<organism evidence="1 2">
    <name type="scientific">Cirrhinus mrigala</name>
    <name type="common">Mrigala</name>
    <dbReference type="NCBI Taxonomy" id="683832"/>
    <lineage>
        <taxon>Eukaryota</taxon>
        <taxon>Metazoa</taxon>
        <taxon>Chordata</taxon>
        <taxon>Craniata</taxon>
        <taxon>Vertebrata</taxon>
        <taxon>Euteleostomi</taxon>
        <taxon>Actinopterygii</taxon>
        <taxon>Neopterygii</taxon>
        <taxon>Teleostei</taxon>
        <taxon>Ostariophysi</taxon>
        <taxon>Cypriniformes</taxon>
        <taxon>Cyprinidae</taxon>
        <taxon>Labeoninae</taxon>
        <taxon>Labeonini</taxon>
        <taxon>Cirrhinus</taxon>
    </lineage>
</organism>
<comment type="caution">
    <text evidence="1">The sequence shown here is derived from an EMBL/GenBank/DDBJ whole genome shotgun (WGS) entry which is preliminary data.</text>
</comment>
<dbReference type="Proteomes" id="UP001529510">
    <property type="component" value="Unassembled WGS sequence"/>
</dbReference>
<gene>
    <name evidence="1" type="ORF">M9458_055592</name>
</gene>
<accession>A0ABD0MJM0</accession>
<evidence type="ECO:0000313" key="2">
    <source>
        <dbReference type="Proteomes" id="UP001529510"/>
    </source>
</evidence>
<reference evidence="1 2" key="1">
    <citation type="submission" date="2024-05" db="EMBL/GenBank/DDBJ databases">
        <title>Genome sequencing and assembly of Indian major carp, Cirrhinus mrigala (Hamilton, 1822).</title>
        <authorList>
            <person name="Mohindra V."/>
            <person name="Chowdhury L.M."/>
            <person name="Lal K."/>
            <person name="Jena J.K."/>
        </authorList>
    </citation>
    <scope>NUCLEOTIDE SEQUENCE [LARGE SCALE GENOMIC DNA]</scope>
    <source>
        <strain evidence="1">CM1030</strain>
        <tissue evidence="1">Blood</tissue>
    </source>
</reference>
<keyword evidence="2" id="KW-1185">Reference proteome</keyword>
<dbReference type="AlphaFoldDB" id="A0ABD0MJM0"/>
<feature type="non-terminal residue" evidence="1">
    <location>
        <position position="1"/>
    </location>
</feature>
<name>A0ABD0MJM0_CIRMR</name>
<protein>
    <submittedName>
        <fullName evidence="1">Uncharacterized protein</fullName>
    </submittedName>
</protein>
<dbReference type="EMBL" id="JAMKFB020000531">
    <property type="protein sequence ID" value="KAL0149160.1"/>
    <property type="molecule type" value="Genomic_DNA"/>
</dbReference>
<sequence>IAVLLVKKPVPLAEMKSGFYRPYFIVANPAPHVEDKEQVQLVAPYWPTRTWFANLMLLVTAPPWKIPQVRPHGGRGLQT</sequence>